<organism evidence="1 2">
    <name type="scientific">Leishmania tarentolae</name>
    <name type="common">Sauroleishmania tarentolae</name>
    <dbReference type="NCBI Taxonomy" id="5689"/>
    <lineage>
        <taxon>Eukaryota</taxon>
        <taxon>Discoba</taxon>
        <taxon>Euglenozoa</taxon>
        <taxon>Kinetoplastea</taxon>
        <taxon>Metakinetoplastina</taxon>
        <taxon>Trypanosomatida</taxon>
        <taxon>Trypanosomatidae</taxon>
        <taxon>Leishmaniinae</taxon>
        <taxon>Leishmania</taxon>
        <taxon>lizard Leishmania</taxon>
    </lineage>
</organism>
<keyword evidence="2" id="KW-1185">Reference proteome</keyword>
<gene>
    <name evidence="1" type="ORF">LtaPh_3334200</name>
</gene>
<dbReference type="AlphaFoldDB" id="A0A640KSS7"/>
<comment type="caution">
    <text evidence="1">The sequence shown here is derived from an EMBL/GenBank/DDBJ whole genome shotgun (WGS) entry which is preliminary data.</text>
</comment>
<evidence type="ECO:0000313" key="1">
    <source>
        <dbReference type="EMBL" id="GET92074.1"/>
    </source>
</evidence>
<dbReference type="VEuPathDB" id="TriTrypDB:LtaPh_3334200"/>
<dbReference type="Proteomes" id="UP000419144">
    <property type="component" value="Unassembled WGS sequence"/>
</dbReference>
<sequence length="530" mass="56626">MPSRSSGIGDGEVLIRLDTSVLESRLNAFTDEWETSLKSIRTQVGASAADVRSVAADVNAIQNFLLSYHKQTMEAALVAHPTEASCSATQSDTQGLLDRFVATANENSSTENLLGTVAVARCLLDENRSLRTSLDSATAALSTKTTCNADLIGEVEQLRQQTTQHSALLQRITLWLRTLGFAFDDGAGVAAGNGISLPVNVTVESTTDGHSMESILSRSPLLLSFRQILLRDLTERLKSVVDQQSKEFHDAVSHLEDHLQRGGKGASGSGAAQLIDVAEELQDTVRSLTKGLKDMEKRAVKRDEFTSLMRTKADSLLLPAKADNAALTDLETRLLARCAELEERCAFADAERAEFRALLRSLIVSQAHPKAAGAVQNVQEASQTSSQVPSKTRAQGTLLGEILPAVKSDCVMAAPESLCRRESAPSHPHSASAPQQLYRVLGTSHGSGIHGINFDSATQKGYTKSVGSVSPVQYENVQMKAASSPSADEGIVAIGIAPTQGNYGAHVSGPLTRRKIASLPTLPYEKGSNR</sequence>
<evidence type="ECO:0000313" key="2">
    <source>
        <dbReference type="Proteomes" id="UP000419144"/>
    </source>
</evidence>
<name>A0A640KSS7_LEITA</name>
<protein>
    <submittedName>
        <fullName evidence="1">Uncharacterized protein</fullName>
    </submittedName>
</protein>
<accession>A0A640KSS7</accession>
<dbReference type="EMBL" id="BLBS01000053">
    <property type="protein sequence ID" value="GET92074.1"/>
    <property type="molecule type" value="Genomic_DNA"/>
</dbReference>
<proteinExistence type="predicted"/>
<dbReference type="OrthoDB" id="249432at2759"/>
<reference evidence="1" key="1">
    <citation type="submission" date="2019-11" db="EMBL/GenBank/DDBJ databases">
        <title>Leishmania tarentolae CDS.</title>
        <authorList>
            <person name="Goto Y."/>
            <person name="Yamagishi J."/>
        </authorList>
    </citation>
    <scope>NUCLEOTIDE SEQUENCE [LARGE SCALE GENOMIC DNA]</scope>
    <source>
        <strain evidence="1">Parrot Tar II</strain>
    </source>
</reference>